<name>A0ABP8QFL0_9ACTN</name>
<keyword evidence="2" id="KW-0472">Membrane</keyword>
<accession>A0ABP8QFL0</accession>
<proteinExistence type="predicted"/>
<feature type="transmembrane region" description="Helical" evidence="2">
    <location>
        <begin position="217"/>
        <end position="234"/>
    </location>
</feature>
<keyword evidence="2" id="KW-0812">Transmembrane</keyword>
<protein>
    <submittedName>
        <fullName evidence="3">Uncharacterized protein</fullName>
    </submittedName>
</protein>
<evidence type="ECO:0000313" key="3">
    <source>
        <dbReference type="EMBL" id="GAA4501220.1"/>
    </source>
</evidence>
<organism evidence="3 4">
    <name type="scientific">Actinoallomurus oryzae</name>
    <dbReference type="NCBI Taxonomy" id="502180"/>
    <lineage>
        <taxon>Bacteria</taxon>
        <taxon>Bacillati</taxon>
        <taxon>Actinomycetota</taxon>
        <taxon>Actinomycetes</taxon>
        <taxon>Streptosporangiales</taxon>
        <taxon>Thermomonosporaceae</taxon>
        <taxon>Actinoallomurus</taxon>
    </lineage>
</organism>
<sequence>MTGRHPRHRGRAVALFFLAPLVGEYLLGNTPITDVASLFMFAPMYGGGALSMHTVWSICVPIALVEACGREATGLWLGRTGTAVTAGPWLGRTGTAVTAGLFAAGAVLLSAAQVAQTRFVASPAELAWCSTVIVALVVVAFALRRGPSARSAPAAPAPWRVGTAAFGVTSLYWAREFLGDGVPQWAVAGAWLGLVAASVALCARWCRRTGWGEAHRLALAGGALLTYAWVGVSHARDMDVPRGTALTGNVVFGLGAVALSAVAARSVRRREVQPSPSAASRSSASPNSSTIS</sequence>
<feature type="transmembrane region" description="Helical" evidence="2">
    <location>
        <begin position="185"/>
        <end position="205"/>
    </location>
</feature>
<evidence type="ECO:0000313" key="4">
    <source>
        <dbReference type="Proteomes" id="UP001500503"/>
    </source>
</evidence>
<feature type="transmembrane region" description="Helical" evidence="2">
    <location>
        <begin position="246"/>
        <end position="264"/>
    </location>
</feature>
<keyword evidence="4" id="KW-1185">Reference proteome</keyword>
<feature type="compositionally biased region" description="Low complexity" evidence="1">
    <location>
        <begin position="274"/>
        <end position="292"/>
    </location>
</feature>
<evidence type="ECO:0000256" key="2">
    <source>
        <dbReference type="SAM" id="Phobius"/>
    </source>
</evidence>
<reference evidence="4" key="1">
    <citation type="journal article" date="2019" name="Int. J. Syst. Evol. Microbiol.">
        <title>The Global Catalogue of Microorganisms (GCM) 10K type strain sequencing project: providing services to taxonomists for standard genome sequencing and annotation.</title>
        <authorList>
            <consortium name="The Broad Institute Genomics Platform"/>
            <consortium name="The Broad Institute Genome Sequencing Center for Infectious Disease"/>
            <person name="Wu L."/>
            <person name="Ma J."/>
        </authorList>
    </citation>
    <scope>NUCLEOTIDE SEQUENCE [LARGE SCALE GENOMIC DNA]</scope>
    <source>
        <strain evidence="4">JCM 17933</strain>
    </source>
</reference>
<feature type="region of interest" description="Disordered" evidence="1">
    <location>
        <begin position="271"/>
        <end position="292"/>
    </location>
</feature>
<dbReference type="EMBL" id="BAABHF010000025">
    <property type="protein sequence ID" value="GAA4501220.1"/>
    <property type="molecule type" value="Genomic_DNA"/>
</dbReference>
<gene>
    <name evidence="3" type="ORF">GCM10023191_050940</name>
</gene>
<dbReference type="Proteomes" id="UP001500503">
    <property type="component" value="Unassembled WGS sequence"/>
</dbReference>
<dbReference type="RefSeq" id="WP_345468084.1">
    <property type="nucleotide sequence ID" value="NZ_BAABHF010000025.1"/>
</dbReference>
<comment type="caution">
    <text evidence="3">The sequence shown here is derived from an EMBL/GenBank/DDBJ whole genome shotgun (WGS) entry which is preliminary data.</text>
</comment>
<keyword evidence="2" id="KW-1133">Transmembrane helix</keyword>
<feature type="transmembrane region" description="Helical" evidence="2">
    <location>
        <begin position="124"/>
        <end position="143"/>
    </location>
</feature>
<evidence type="ECO:0000256" key="1">
    <source>
        <dbReference type="SAM" id="MobiDB-lite"/>
    </source>
</evidence>
<feature type="transmembrane region" description="Helical" evidence="2">
    <location>
        <begin position="89"/>
        <end position="112"/>
    </location>
</feature>